<organism evidence="1">
    <name type="scientific">Anguilla anguilla</name>
    <name type="common">European freshwater eel</name>
    <name type="synonym">Muraena anguilla</name>
    <dbReference type="NCBI Taxonomy" id="7936"/>
    <lineage>
        <taxon>Eukaryota</taxon>
        <taxon>Metazoa</taxon>
        <taxon>Chordata</taxon>
        <taxon>Craniata</taxon>
        <taxon>Vertebrata</taxon>
        <taxon>Euteleostomi</taxon>
        <taxon>Actinopterygii</taxon>
        <taxon>Neopterygii</taxon>
        <taxon>Teleostei</taxon>
        <taxon>Anguilliformes</taxon>
        <taxon>Anguillidae</taxon>
        <taxon>Anguilla</taxon>
    </lineage>
</organism>
<reference evidence="1" key="2">
    <citation type="journal article" date="2015" name="Fish Shellfish Immunol.">
        <title>Early steps in the European eel (Anguilla anguilla)-Vibrio vulnificus interaction in the gills: Role of the RtxA13 toxin.</title>
        <authorList>
            <person name="Callol A."/>
            <person name="Pajuelo D."/>
            <person name="Ebbesson L."/>
            <person name="Teles M."/>
            <person name="MacKenzie S."/>
            <person name="Amaro C."/>
        </authorList>
    </citation>
    <scope>NUCLEOTIDE SEQUENCE</scope>
</reference>
<sequence length="56" mass="6275">MLTDPRCSSHFLSDSTQTEMHRSMFSLANVVLWLNALLTQPLSSLNEVIIFTPPAL</sequence>
<dbReference type="AlphaFoldDB" id="A0A0E9URI4"/>
<reference evidence="1" key="1">
    <citation type="submission" date="2014-11" db="EMBL/GenBank/DDBJ databases">
        <authorList>
            <person name="Amaro Gonzalez C."/>
        </authorList>
    </citation>
    <scope>NUCLEOTIDE SEQUENCE</scope>
</reference>
<evidence type="ECO:0000313" key="1">
    <source>
        <dbReference type="EMBL" id="JAH68484.1"/>
    </source>
</evidence>
<proteinExistence type="predicted"/>
<dbReference type="EMBL" id="GBXM01040093">
    <property type="protein sequence ID" value="JAH68484.1"/>
    <property type="molecule type" value="Transcribed_RNA"/>
</dbReference>
<accession>A0A0E9URI4</accession>
<protein>
    <submittedName>
        <fullName evidence="1">Uncharacterized protein</fullName>
    </submittedName>
</protein>
<name>A0A0E9URI4_ANGAN</name>